<comment type="similarity">
    <text evidence="2">Belongs to the aerobic coproporphyrinogen-III oxidase family.</text>
</comment>
<dbReference type="InterPro" id="IPR001260">
    <property type="entry name" value="Coprogen_oxidase_aer"/>
</dbReference>
<evidence type="ECO:0000256" key="5">
    <source>
        <dbReference type="ARBA" id="ARBA00023002"/>
    </source>
</evidence>
<feature type="compositionally biased region" description="Basic and acidic residues" evidence="7">
    <location>
        <begin position="34"/>
        <end position="45"/>
    </location>
</feature>
<evidence type="ECO:0000256" key="6">
    <source>
        <dbReference type="ARBA" id="ARBA00023244"/>
    </source>
</evidence>
<dbReference type="STRING" id="1810919.A0A3D8R5E9"/>
<dbReference type="OrthoDB" id="15318at2759"/>
<evidence type="ECO:0000256" key="2">
    <source>
        <dbReference type="ARBA" id="ARBA00010644"/>
    </source>
</evidence>
<dbReference type="FunFam" id="3.40.1500.10:FF:000004">
    <property type="entry name" value="Coproporphyrinogen III oxidase, mitochondrial"/>
    <property type="match status" value="1"/>
</dbReference>
<dbReference type="AlphaFoldDB" id="A0A3D8R5E9"/>
<comment type="caution">
    <text evidence="8">The sequence shown here is derived from an EMBL/GenBank/DDBJ whole genome shotgun (WGS) entry which is preliminary data.</text>
</comment>
<dbReference type="UniPathway" id="UPA00251">
    <property type="reaction ID" value="UER00322"/>
</dbReference>
<dbReference type="GeneID" id="38119281"/>
<dbReference type="PRINTS" id="PR00073">
    <property type="entry name" value="COPRGNOXDASE"/>
</dbReference>
<dbReference type="PANTHER" id="PTHR10755">
    <property type="entry name" value="COPROPORPHYRINOGEN III OXIDASE, MITOCHONDRIAL"/>
    <property type="match status" value="1"/>
</dbReference>
<feature type="region of interest" description="Disordered" evidence="7">
    <location>
        <begin position="1"/>
        <end position="70"/>
    </location>
</feature>
<feature type="compositionally biased region" description="Basic and acidic residues" evidence="7">
    <location>
        <begin position="57"/>
        <end position="70"/>
    </location>
</feature>
<feature type="compositionally biased region" description="Polar residues" evidence="7">
    <location>
        <begin position="47"/>
        <end position="56"/>
    </location>
</feature>
<dbReference type="Proteomes" id="UP000256690">
    <property type="component" value="Unassembled WGS sequence"/>
</dbReference>
<organism evidence="8 9">
    <name type="scientific">Aspergillus mulundensis</name>
    <dbReference type="NCBI Taxonomy" id="1810919"/>
    <lineage>
        <taxon>Eukaryota</taxon>
        <taxon>Fungi</taxon>
        <taxon>Dikarya</taxon>
        <taxon>Ascomycota</taxon>
        <taxon>Pezizomycotina</taxon>
        <taxon>Eurotiomycetes</taxon>
        <taxon>Eurotiomycetidae</taxon>
        <taxon>Eurotiales</taxon>
        <taxon>Aspergillaceae</taxon>
        <taxon>Aspergillus</taxon>
        <taxon>Aspergillus subgen. Nidulantes</taxon>
    </lineage>
</organism>
<sequence length="461" mass="52822">MGLPRLYMPLRRSLSQIPPTCRKPNSTPTAFRRFYSERPQPEKEAQPPNSGKTSKSAPEKPENKKEKKGDFTVKFPRARLIIGIPFLSFLVYDMMTNEVTEFDSPSIVEIDENLKKKAAVSETSPMRLRMEKLIKDHQQKIVEELSRIDGKQFKADTWTRPNGGGGISCVLQDGNVFEKAGVNVSIVYGELPRPAIEKMRADHKSFVGADVDSLSFFAAGLSLVLHPHNPMAPTVHLNYRYFETSDPKDPINGDKNWWFGGGTDLTPSYLFPEDAQHFHQTIKEACDRHDATYYPKFKAWCDKYFYLPHRRECRGVGGIFFDDLDANFLESSSHSSQNPQETLFSFVSDGLASFLPSYVPIIERRKNMPFTPQQKEWQQLRRGRYVEFNLVYDRGTSFGLRTPSARVESILMSLPRTASWAYMDPVSGTRTENMDDEEALGEDKAHEKEMMDVLRHPRQWV</sequence>
<dbReference type="Pfam" id="PF01218">
    <property type="entry name" value="Coprogen_oxidas"/>
    <property type="match status" value="1"/>
</dbReference>
<dbReference type="RefSeq" id="XP_026600940.1">
    <property type="nucleotide sequence ID" value="XM_026750927.1"/>
</dbReference>
<gene>
    <name evidence="8" type="ORF">DSM5745_08911</name>
</gene>
<dbReference type="NCBIfam" id="NF003727">
    <property type="entry name" value="PRK05330.1"/>
    <property type="match status" value="1"/>
</dbReference>
<dbReference type="GO" id="GO:0006782">
    <property type="term" value="P:protoporphyrinogen IX biosynthetic process"/>
    <property type="evidence" value="ECO:0007669"/>
    <property type="project" value="UniProtKB-UniPathway"/>
</dbReference>
<dbReference type="EMBL" id="PVWQ01000011">
    <property type="protein sequence ID" value="RDW69151.1"/>
    <property type="molecule type" value="Genomic_DNA"/>
</dbReference>
<feature type="compositionally biased region" description="Polar residues" evidence="7">
    <location>
        <begin position="13"/>
        <end position="29"/>
    </location>
</feature>
<accession>A0A3D8R5E9</accession>
<proteinExistence type="inferred from homology"/>
<keyword evidence="5" id="KW-0560">Oxidoreductase</keyword>
<name>A0A3D8R5E9_9EURO</name>
<evidence type="ECO:0000256" key="7">
    <source>
        <dbReference type="SAM" id="MobiDB-lite"/>
    </source>
</evidence>
<dbReference type="EC" id="1.3.3.3" evidence="4"/>
<comment type="pathway">
    <text evidence="1">Porphyrin-containing compound metabolism; protoporphyrin-IX biosynthesis; protoporphyrinogen-IX from coproporphyrinogen-III (O2 route): step 1/1.</text>
</comment>
<dbReference type="GO" id="GO:0005737">
    <property type="term" value="C:cytoplasm"/>
    <property type="evidence" value="ECO:0007669"/>
    <property type="project" value="TreeGrafter"/>
</dbReference>
<evidence type="ECO:0000256" key="1">
    <source>
        <dbReference type="ARBA" id="ARBA00005168"/>
    </source>
</evidence>
<evidence type="ECO:0000313" key="9">
    <source>
        <dbReference type="Proteomes" id="UP000256690"/>
    </source>
</evidence>
<dbReference type="Gene3D" id="3.40.1500.10">
    <property type="entry name" value="Coproporphyrinogen III oxidase, aerobic"/>
    <property type="match status" value="1"/>
</dbReference>
<comment type="subunit">
    <text evidence="3">Homodimer.</text>
</comment>
<dbReference type="InterPro" id="IPR036406">
    <property type="entry name" value="Coprogen_oxidase_aer_sf"/>
</dbReference>
<dbReference type="SUPFAM" id="SSF102886">
    <property type="entry name" value="Coproporphyrinogen III oxidase"/>
    <property type="match status" value="1"/>
</dbReference>
<evidence type="ECO:0000313" key="8">
    <source>
        <dbReference type="EMBL" id="RDW69151.1"/>
    </source>
</evidence>
<protein>
    <recommendedName>
        <fullName evidence="4">coproporphyrinogen oxidase</fullName>
        <ecNumber evidence="4">1.3.3.3</ecNumber>
    </recommendedName>
</protein>
<keyword evidence="9" id="KW-1185">Reference proteome</keyword>
<dbReference type="PANTHER" id="PTHR10755:SF0">
    <property type="entry name" value="OXYGEN-DEPENDENT COPROPORPHYRINOGEN-III OXIDASE, MITOCHONDRIAL"/>
    <property type="match status" value="1"/>
</dbReference>
<dbReference type="InterPro" id="IPR018375">
    <property type="entry name" value="Coprogen_oxidase_CS"/>
</dbReference>
<dbReference type="PROSITE" id="PS01021">
    <property type="entry name" value="COPROGEN_OXIDASE"/>
    <property type="match status" value="1"/>
</dbReference>
<evidence type="ECO:0000256" key="3">
    <source>
        <dbReference type="ARBA" id="ARBA00011738"/>
    </source>
</evidence>
<reference evidence="8 9" key="1">
    <citation type="journal article" date="2018" name="IMA Fungus">
        <title>IMA Genome-F 9: Draft genome sequence of Annulohypoxylon stygium, Aspergillus mulundensis, Berkeleyomyces basicola (syn. Thielaviopsis basicola), Ceratocystis smalleyi, two Cercospora beticola strains, Coleophoma cylindrospora, Fusarium fracticaudum, Phialophora cf. hyalina, and Morchella septimelata.</title>
        <authorList>
            <person name="Wingfield B.D."/>
            <person name="Bills G.F."/>
            <person name="Dong Y."/>
            <person name="Huang W."/>
            <person name="Nel W.J."/>
            <person name="Swalarsk-Parry B.S."/>
            <person name="Vaghefi N."/>
            <person name="Wilken P.M."/>
            <person name="An Z."/>
            <person name="de Beer Z.W."/>
            <person name="De Vos L."/>
            <person name="Chen L."/>
            <person name="Duong T.A."/>
            <person name="Gao Y."/>
            <person name="Hammerbacher A."/>
            <person name="Kikkert J.R."/>
            <person name="Li Y."/>
            <person name="Li H."/>
            <person name="Li K."/>
            <person name="Li Q."/>
            <person name="Liu X."/>
            <person name="Ma X."/>
            <person name="Naidoo K."/>
            <person name="Pethybridge S.J."/>
            <person name="Sun J."/>
            <person name="Steenkamp E.T."/>
            <person name="van der Nest M.A."/>
            <person name="van Wyk S."/>
            <person name="Wingfield M.J."/>
            <person name="Xiong C."/>
            <person name="Yue Q."/>
            <person name="Zhang X."/>
        </authorList>
    </citation>
    <scope>NUCLEOTIDE SEQUENCE [LARGE SCALE GENOMIC DNA]</scope>
    <source>
        <strain evidence="8 9">DSM 5745</strain>
    </source>
</reference>
<dbReference type="GO" id="GO:0004109">
    <property type="term" value="F:coproporphyrinogen oxidase activity"/>
    <property type="evidence" value="ECO:0007669"/>
    <property type="project" value="UniProtKB-EC"/>
</dbReference>
<evidence type="ECO:0000256" key="4">
    <source>
        <dbReference type="ARBA" id="ARBA00012869"/>
    </source>
</evidence>
<keyword evidence="6" id="KW-0627">Porphyrin biosynthesis</keyword>